<keyword evidence="4" id="KW-0408">Iron</keyword>
<keyword evidence="3" id="KW-0479">Metal-binding</keyword>
<feature type="domain" description="Radical SAM core" evidence="7">
    <location>
        <begin position="1"/>
        <end position="228"/>
    </location>
</feature>
<evidence type="ECO:0000256" key="2">
    <source>
        <dbReference type="ARBA" id="ARBA00022691"/>
    </source>
</evidence>
<dbReference type="InterPro" id="IPR013785">
    <property type="entry name" value="Aldolase_TIM"/>
</dbReference>
<dbReference type="CDD" id="cd01335">
    <property type="entry name" value="Radical_SAM"/>
    <property type="match status" value="1"/>
</dbReference>
<evidence type="ECO:0000256" key="4">
    <source>
        <dbReference type="ARBA" id="ARBA00023004"/>
    </source>
</evidence>
<comment type="cofactor">
    <cofactor evidence="1">
        <name>[4Fe-4S] cluster</name>
        <dbReference type="ChEBI" id="CHEBI:49883"/>
    </cofactor>
</comment>
<evidence type="ECO:0000313" key="8">
    <source>
        <dbReference type="EMBL" id="MCB5495020.1"/>
    </source>
</evidence>
<sequence length="362" mass="41982">MYSLTLEINQKCNLKCKYCYLGEKNGAKMEMGTAKKAIDMAFQKVKMHKDCQLWIDFVGGEAFLDFKMLKKLVEYVEKKNVAERNKLLFSITTNATIFNDEILNFLVNKNFALKVSIDGNKEVNDRNRVSTAGYSVHDKILENLRYTQMFEERTGRYVQVTNVITQNNYKDYFETLFYLTKVLGFKMIDTAIDLTVSWTEKQIQTLEQEIKKSFEYFIEQAKAQNGFYWEFAEKVIKFREPARDIGKEKFYCCGAGIISAYVRTDGSIFACPGNLDAEVCLGSLQEGFQRKKIQELKNFNSIQNKECKKCEIAAYCVESSCIMQNIAVTGDKNKPAPIFCRLRKLMFEIYQEHKAIIKCIKM</sequence>
<dbReference type="PANTHER" id="PTHR43273">
    <property type="entry name" value="ANAEROBIC SULFATASE-MATURATING ENZYME HOMOLOG ASLB-RELATED"/>
    <property type="match status" value="1"/>
</dbReference>
<proteinExistence type="inferred from homology"/>
<comment type="similarity">
    <text evidence="6">Belongs to the radical SAM superfamily. Anaerobic sulfatase-maturating enzyme family.</text>
</comment>
<dbReference type="GO" id="GO:0051536">
    <property type="term" value="F:iron-sulfur cluster binding"/>
    <property type="evidence" value="ECO:0007669"/>
    <property type="project" value="UniProtKB-KW"/>
</dbReference>
<dbReference type="SFLD" id="SFLDG01067">
    <property type="entry name" value="SPASM/twitch_domain_containing"/>
    <property type="match status" value="1"/>
</dbReference>
<dbReference type="Gene3D" id="3.20.20.70">
    <property type="entry name" value="Aldolase class I"/>
    <property type="match status" value="1"/>
</dbReference>
<evidence type="ECO:0000256" key="3">
    <source>
        <dbReference type="ARBA" id="ARBA00022723"/>
    </source>
</evidence>
<dbReference type="NCBIfam" id="TIGR04085">
    <property type="entry name" value="rSAM_more_4Fe4S"/>
    <property type="match status" value="1"/>
</dbReference>
<dbReference type="GO" id="GO:0016491">
    <property type="term" value="F:oxidoreductase activity"/>
    <property type="evidence" value="ECO:0007669"/>
    <property type="project" value="InterPro"/>
</dbReference>
<dbReference type="Pfam" id="PF13353">
    <property type="entry name" value="Fer4_12"/>
    <property type="match status" value="1"/>
</dbReference>
<dbReference type="InterPro" id="IPR058240">
    <property type="entry name" value="rSAM_sf"/>
</dbReference>
<dbReference type="GO" id="GO:0046872">
    <property type="term" value="F:metal ion binding"/>
    <property type="evidence" value="ECO:0007669"/>
    <property type="project" value="UniProtKB-KW"/>
</dbReference>
<dbReference type="SFLD" id="SFLDG01384">
    <property type="entry name" value="thioether_bond_formation_requi"/>
    <property type="match status" value="1"/>
</dbReference>
<gene>
    <name evidence="8" type="ORF">LIQ10_14980</name>
</gene>
<dbReference type="SUPFAM" id="SSF102114">
    <property type="entry name" value="Radical SAM enzymes"/>
    <property type="match status" value="1"/>
</dbReference>
<keyword evidence="2" id="KW-0949">S-adenosyl-L-methionine</keyword>
<organism evidence="8 9">
    <name type="scientific">Mediterraneibacter gnavus</name>
    <name type="common">Ruminococcus gnavus</name>
    <dbReference type="NCBI Taxonomy" id="33038"/>
    <lineage>
        <taxon>Bacteria</taxon>
        <taxon>Bacillati</taxon>
        <taxon>Bacillota</taxon>
        <taxon>Clostridia</taxon>
        <taxon>Lachnospirales</taxon>
        <taxon>Lachnospiraceae</taxon>
        <taxon>Mediterraneibacter</taxon>
    </lineage>
</organism>
<evidence type="ECO:0000313" key="9">
    <source>
        <dbReference type="Proteomes" id="UP001297422"/>
    </source>
</evidence>
<keyword evidence="5" id="KW-0411">Iron-sulfur</keyword>
<dbReference type="EMBL" id="JAJBNC010000028">
    <property type="protein sequence ID" value="MCB5495020.1"/>
    <property type="molecule type" value="Genomic_DNA"/>
</dbReference>
<reference evidence="8" key="1">
    <citation type="submission" date="2021-10" db="EMBL/GenBank/DDBJ databases">
        <title>Collection of gut derived symbiotic bacterial strains cultured from healthy donors.</title>
        <authorList>
            <person name="Lin H."/>
            <person name="Littmann E."/>
            <person name="Claire K."/>
            <person name="Pamer E."/>
        </authorList>
    </citation>
    <scope>NUCLEOTIDE SEQUENCE</scope>
    <source>
        <strain evidence="8">MSK.23.4</strain>
    </source>
</reference>
<evidence type="ECO:0000256" key="5">
    <source>
        <dbReference type="ARBA" id="ARBA00023014"/>
    </source>
</evidence>
<evidence type="ECO:0000256" key="1">
    <source>
        <dbReference type="ARBA" id="ARBA00001966"/>
    </source>
</evidence>
<dbReference type="SFLD" id="SFLDS00029">
    <property type="entry name" value="Radical_SAM"/>
    <property type="match status" value="1"/>
</dbReference>
<comment type="caution">
    <text evidence="8">The sequence shown here is derived from an EMBL/GenBank/DDBJ whole genome shotgun (WGS) entry which is preliminary data.</text>
</comment>
<dbReference type="PANTHER" id="PTHR43273:SF3">
    <property type="entry name" value="ANAEROBIC SULFATASE-MATURATING ENZYME HOMOLOG ASLB-RELATED"/>
    <property type="match status" value="1"/>
</dbReference>
<dbReference type="PROSITE" id="PS51918">
    <property type="entry name" value="RADICAL_SAM"/>
    <property type="match status" value="1"/>
</dbReference>
<dbReference type="AlphaFoldDB" id="A0AAJ1F1U1"/>
<dbReference type="SFLD" id="SFLDG01386">
    <property type="entry name" value="main_SPASM_domain-containing"/>
    <property type="match status" value="1"/>
</dbReference>
<dbReference type="InterPro" id="IPR023867">
    <property type="entry name" value="Sulphatase_maturase_rSAM"/>
</dbReference>
<dbReference type="InterPro" id="IPR023885">
    <property type="entry name" value="4Fe4S-binding_SPASM_dom"/>
</dbReference>
<protein>
    <submittedName>
        <fullName evidence="8">4Fe-4S cluster-binding domain-containing protein</fullName>
    </submittedName>
</protein>
<dbReference type="Proteomes" id="UP001297422">
    <property type="component" value="Unassembled WGS sequence"/>
</dbReference>
<evidence type="ECO:0000256" key="6">
    <source>
        <dbReference type="ARBA" id="ARBA00023601"/>
    </source>
</evidence>
<dbReference type="RefSeq" id="WP_173879635.1">
    <property type="nucleotide sequence ID" value="NZ_JAAIMT010000029.1"/>
</dbReference>
<accession>A0AAJ1F1U1</accession>
<dbReference type="InterPro" id="IPR007197">
    <property type="entry name" value="rSAM"/>
</dbReference>
<evidence type="ECO:0000259" key="7">
    <source>
        <dbReference type="PROSITE" id="PS51918"/>
    </source>
</evidence>
<name>A0AAJ1F1U1_MEDGN</name>